<evidence type="ECO:0000256" key="2">
    <source>
        <dbReference type="ARBA" id="ARBA00022527"/>
    </source>
</evidence>
<feature type="domain" description="Protein kinase" evidence="8">
    <location>
        <begin position="1"/>
        <end position="154"/>
    </location>
</feature>
<dbReference type="EMBL" id="LXQA010022346">
    <property type="protein sequence ID" value="MCH92279.1"/>
    <property type="molecule type" value="Genomic_DNA"/>
</dbReference>
<feature type="region of interest" description="Disordered" evidence="7">
    <location>
        <begin position="133"/>
        <end position="154"/>
    </location>
</feature>
<sequence length="154" mass="17636">LVHSFRLALPRYRTYSNLTGSISQFPCCRTFGAVCISHVFRDASYSYQICKALAYFHNCVGVSHRDIKPQNVLRNYKNRECRRSMGHTVRVSRGFSCGNTFSEEFPADITAEFSQESLLRVVSLFLATNSAGKFPEDSKNRRKQLPTKENPREN</sequence>
<keyword evidence="3" id="KW-0808">Transferase</keyword>
<feature type="non-terminal residue" evidence="9">
    <location>
        <position position="1"/>
    </location>
</feature>
<gene>
    <name evidence="9" type="ORF">A2U01_0013216</name>
</gene>
<dbReference type="AlphaFoldDB" id="A0A392MZD7"/>
<accession>A0A392MZD7</accession>
<evidence type="ECO:0000256" key="3">
    <source>
        <dbReference type="ARBA" id="ARBA00022679"/>
    </source>
</evidence>
<keyword evidence="2" id="KW-0723">Serine/threonine-protein kinase</keyword>
<evidence type="ECO:0000256" key="1">
    <source>
        <dbReference type="ARBA" id="ARBA00005527"/>
    </source>
</evidence>
<dbReference type="SUPFAM" id="SSF56112">
    <property type="entry name" value="Protein kinase-like (PK-like)"/>
    <property type="match status" value="1"/>
</dbReference>
<comment type="similarity">
    <text evidence="1">Belongs to the protein kinase superfamily. CMGC Ser/Thr protein kinase family. GSK-3 subfamily.</text>
</comment>
<organism evidence="9 10">
    <name type="scientific">Trifolium medium</name>
    <dbReference type="NCBI Taxonomy" id="97028"/>
    <lineage>
        <taxon>Eukaryota</taxon>
        <taxon>Viridiplantae</taxon>
        <taxon>Streptophyta</taxon>
        <taxon>Embryophyta</taxon>
        <taxon>Tracheophyta</taxon>
        <taxon>Spermatophyta</taxon>
        <taxon>Magnoliopsida</taxon>
        <taxon>eudicotyledons</taxon>
        <taxon>Gunneridae</taxon>
        <taxon>Pentapetalae</taxon>
        <taxon>rosids</taxon>
        <taxon>fabids</taxon>
        <taxon>Fabales</taxon>
        <taxon>Fabaceae</taxon>
        <taxon>Papilionoideae</taxon>
        <taxon>50 kb inversion clade</taxon>
        <taxon>NPAAA clade</taxon>
        <taxon>Hologalegina</taxon>
        <taxon>IRL clade</taxon>
        <taxon>Trifolieae</taxon>
        <taxon>Trifolium</taxon>
    </lineage>
</organism>
<dbReference type="GO" id="GO:0030154">
    <property type="term" value="P:cell differentiation"/>
    <property type="evidence" value="ECO:0007669"/>
    <property type="project" value="TreeGrafter"/>
</dbReference>
<proteinExistence type="inferred from homology"/>
<evidence type="ECO:0000313" key="10">
    <source>
        <dbReference type="Proteomes" id="UP000265520"/>
    </source>
</evidence>
<dbReference type="GO" id="GO:0005737">
    <property type="term" value="C:cytoplasm"/>
    <property type="evidence" value="ECO:0007669"/>
    <property type="project" value="TreeGrafter"/>
</dbReference>
<dbReference type="PROSITE" id="PS50011">
    <property type="entry name" value="PROTEIN_KINASE_DOM"/>
    <property type="match status" value="1"/>
</dbReference>
<dbReference type="Proteomes" id="UP000265520">
    <property type="component" value="Unassembled WGS sequence"/>
</dbReference>
<dbReference type="GO" id="GO:0007165">
    <property type="term" value="P:signal transduction"/>
    <property type="evidence" value="ECO:0007669"/>
    <property type="project" value="TreeGrafter"/>
</dbReference>
<keyword evidence="4" id="KW-0547">Nucleotide-binding</keyword>
<keyword evidence="5" id="KW-0418">Kinase</keyword>
<dbReference type="InterPro" id="IPR000719">
    <property type="entry name" value="Prot_kinase_dom"/>
</dbReference>
<protein>
    <recommendedName>
        <fullName evidence="8">Protein kinase domain-containing protein</fullName>
    </recommendedName>
</protein>
<evidence type="ECO:0000256" key="4">
    <source>
        <dbReference type="ARBA" id="ARBA00022741"/>
    </source>
</evidence>
<dbReference type="GO" id="GO:0004674">
    <property type="term" value="F:protein serine/threonine kinase activity"/>
    <property type="evidence" value="ECO:0007669"/>
    <property type="project" value="UniProtKB-KW"/>
</dbReference>
<evidence type="ECO:0000313" key="9">
    <source>
        <dbReference type="EMBL" id="MCH92279.1"/>
    </source>
</evidence>
<dbReference type="Gene3D" id="1.10.510.10">
    <property type="entry name" value="Transferase(Phosphotransferase) domain 1"/>
    <property type="match status" value="1"/>
</dbReference>
<dbReference type="GO" id="GO:0005634">
    <property type="term" value="C:nucleus"/>
    <property type="evidence" value="ECO:0007669"/>
    <property type="project" value="TreeGrafter"/>
</dbReference>
<reference evidence="9 10" key="1">
    <citation type="journal article" date="2018" name="Front. Plant Sci.">
        <title>Red Clover (Trifolium pratense) and Zigzag Clover (T. medium) - A Picture of Genomic Similarities and Differences.</title>
        <authorList>
            <person name="Dluhosova J."/>
            <person name="Istvanek J."/>
            <person name="Nedelnik J."/>
            <person name="Repkova J."/>
        </authorList>
    </citation>
    <scope>NUCLEOTIDE SEQUENCE [LARGE SCALE GENOMIC DNA]</scope>
    <source>
        <strain evidence="10">cv. 10/8</strain>
        <tissue evidence="9">Leaf</tissue>
    </source>
</reference>
<dbReference type="InterPro" id="IPR011009">
    <property type="entry name" value="Kinase-like_dom_sf"/>
</dbReference>
<evidence type="ECO:0000256" key="7">
    <source>
        <dbReference type="SAM" id="MobiDB-lite"/>
    </source>
</evidence>
<dbReference type="PANTHER" id="PTHR24057:SF0">
    <property type="entry name" value="PROTEIN KINASE SHAGGY-RELATED"/>
    <property type="match status" value="1"/>
</dbReference>
<evidence type="ECO:0000259" key="8">
    <source>
        <dbReference type="PROSITE" id="PS50011"/>
    </source>
</evidence>
<dbReference type="GO" id="GO:0005524">
    <property type="term" value="F:ATP binding"/>
    <property type="evidence" value="ECO:0007669"/>
    <property type="project" value="UniProtKB-KW"/>
</dbReference>
<keyword evidence="6" id="KW-0067">ATP-binding</keyword>
<name>A0A392MZD7_9FABA</name>
<dbReference type="PANTHER" id="PTHR24057">
    <property type="entry name" value="GLYCOGEN SYNTHASE KINASE-3 ALPHA"/>
    <property type="match status" value="1"/>
</dbReference>
<evidence type="ECO:0000256" key="5">
    <source>
        <dbReference type="ARBA" id="ARBA00022777"/>
    </source>
</evidence>
<dbReference type="InterPro" id="IPR050591">
    <property type="entry name" value="GSK-3"/>
</dbReference>
<comment type="caution">
    <text evidence="9">The sequence shown here is derived from an EMBL/GenBank/DDBJ whole genome shotgun (WGS) entry which is preliminary data.</text>
</comment>
<keyword evidence="10" id="KW-1185">Reference proteome</keyword>
<evidence type="ECO:0000256" key="6">
    <source>
        <dbReference type="ARBA" id="ARBA00022840"/>
    </source>
</evidence>